<evidence type="ECO:0000259" key="1">
    <source>
        <dbReference type="PROSITE" id="PS50245"/>
    </source>
</evidence>
<dbReference type="PROSITE" id="PS50245">
    <property type="entry name" value="CAP_GLY_2"/>
    <property type="match status" value="1"/>
</dbReference>
<keyword evidence="3" id="KW-1185">Reference proteome</keyword>
<dbReference type="Proteomes" id="UP001437256">
    <property type="component" value="Unassembled WGS sequence"/>
</dbReference>
<evidence type="ECO:0000313" key="3">
    <source>
        <dbReference type="Proteomes" id="UP001437256"/>
    </source>
</evidence>
<protein>
    <recommendedName>
        <fullName evidence="1">CAP-Gly domain-containing protein</fullName>
    </recommendedName>
</protein>
<reference evidence="2 3" key="1">
    <citation type="submission" date="2024-05" db="EMBL/GenBank/DDBJ databases">
        <title>A draft genome resource for the thread blight pathogen Marasmius tenuissimus strain MS-2.</title>
        <authorList>
            <person name="Yulfo-Soto G.E."/>
            <person name="Baruah I.K."/>
            <person name="Amoako-Attah I."/>
            <person name="Bukari Y."/>
            <person name="Meinhardt L.W."/>
            <person name="Bailey B.A."/>
            <person name="Cohen S.P."/>
        </authorList>
    </citation>
    <scope>NUCLEOTIDE SEQUENCE [LARGE SCALE GENOMIC DNA]</scope>
    <source>
        <strain evidence="2 3">MS-2</strain>
    </source>
</reference>
<sequence>MDKGQDSQIYCRTLYSLGHGCALWGPEPNDDLPSEYRESGTRVGDVGVVTSDGRFDFLFNICLPEDDPVNQYNGVPPGFTPLRWDKKCLKTIRWFRPQKPICSKDSTQWNLELEGTASMFGLPVGVGGGIGVIFNRERGAVVMPGMDGADRTDASNKALFIKYAARHGVSWYEFVNGTLGREADNGELYLITGFDKTNAWENAVVYNHSTTKSCYLAFTSGGLGADGRLKLSTSTSHESSLISRCSSDEGSHNQSLFIRGFRISVRQGIRAKFGSKVKVTSMYRSTPGEVLDKVSGGIPFGGTSSSNWSPGGSPASGGSSLSLESFYSMSDSDSNLSSGESATSIEDDDFAPDTKIHHPLVAINEYVLQTRADSTVVVSHDDDWISLLSEQDGYALPDDATLIERFRRKLSVVVNAHGSSDTIKTKGGTVAEAATFTGAAKATPKLLHQATLPQTPKEPPAKELPDHLNGATIEIGIPCIIQITLSPNSSTPTTSNSSLTGRKKLKALVKYIGQVEGEEGSWVGVEILSAAFSSAFGGSSHTIRDREISDSGMSPPPPSVIKATDLGWHDGTYQGIRYFTLSPPTNFFNKKEQRVDEDETGGHYRWADRKFAGAGVGMVRKRSGNSEFENTVGRDIEALKTPTSDGVAEKRGLFVRPEEVLHVVGVDGVDDDL</sequence>
<proteinExistence type="predicted"/>
<dbReference type="InterPro" id="IPR000938">
    <property type="entry name" value="CAP-Gly_domain"/>
</dbReference>
<comment type="caution">
    <text evidence="2">The sequence shown here is derived from an EMBL/GenBank/DDBJ whole genome shotgun (WGS) entry which is preliminary data.</text>
</comment>
<evidence type="ECO:0000313" key="2">
    <source>
        <dbReference type="EMBL" id="KAL0057526.1"/>
    </source>
</evidence>
<dbReference type="InterPro" id="IPR036859">
    <property type="entry name" value="CAP-Gly_dom_sf"/>
</dbReference>
<feature type="domain" description="CAP-Gly" evidence="1">
    <location>
        <begin position="513"/>
        <end position="590"/>
    </location>
</feature>
<name>A0ABR2Z9H0_9AGAR</name>
<organism evidence="2 3">
    <name type="scientific">Marasmius tenuissimus</name>
    <dbReference type="NCBI Taxonomy" id="585030"/>
    <lineage>
        <taxon>Eukaryota</taxon>
        <taxon>Fungi</taxon>
        <taxon>Dikarya</taxon>
        <taxon>Basidiomycota</taxon>
        <taxon>Agaricomycotina</taxon>
        <taxon>Agaricomycetes</taxon>
        <taxon>Agaricomycetidae</taxon>
        <taxon>Agaricales</taxon>
        <taxon>Marasmiineae</taxon>
        <taxon>Marasmiaceae</taxon>
        <taxon>Marasmius</taxon>
    </lineage>
</organism>
<accession>A0ABR2Z9H0</accession>
<gene>
    <name evidence="2" type="ORF">AAF712_015829</name>
</gene>
<dbReference type="EMBL" id="JBBXMP010000505">
    <property type="protein sequence ID" value="KAL0057526.1"/>
    <property type="molecule type" value="Genomic_DNA"/>
</dbReference>
<dbReference type="Gene3D" id="2.30.30.190">
    <property type="entry name" value="CAP Gly-rich-like domain"/>
    <property type="match status" value="1"/>
</dbReference>